<evidence type="ECO:0000313" key="11">
    <source>
        <dbReference type="Proteomes" id="UP001187415"/>
    </source>
</evidence>
<evidence type="ECO:0000256" key="5">
    <source>
        <dbReference type="ARBA" id="ARBA00035003"/>
    </source>
</evidence>
<dbReference type="GO" id="GO:0015630">
    <property type="term" value="C:microtubule cytoskeleton"/>
    <property type="evidence" value="ECO:0007669"/>
    <property type="project" value="UniProtKB-ARBA"/>
</dbReference>
<feature type="region of interest" description="Disordered" evidence="8">
    <location>
        <begin position="236"/>
        <end position="259"/>
    </location>
</feature>
<sequence>MMMRATSKHRRRETSFSPQQVDMEKYPPKISKVLMTPDPHYIPGYAGYCPQLKFQMGKSYGQLTAELLTCPEVEHSSRLVLHTGHVASTDSDTGLTQRTSDSNLKKMIPGYTGFIPKRQHYFACSYSETCRKALNEFNEERRAKTQWKPTSLPVAVSDTNQHVERPKPPLTPISNNRISYKPSKPFLSTERPYLMEDDNPYKYFISGFTGHVPKSRFLIGKSYPLTTNKALIQFGKQQRSDSISQNKPGSTSSTSRHIPRIYKSNRGMMPSFTGHIPGYKFMYGHTFGQLSQEALEENCIKRLLPEKS</sequence>
<comment type="similarity">
    <text evidence="6">Belongs to the CIMIP2 family.</text>
</comment>
<feature type="domain" description="Ciliary microtubule inner protein 2A-C-like" evidence="9">
    <location>
        <begin position="38"/>
        <end position="69"/>
    </location>
</feature>
<evidence type="ECO:0000256" key="2">
    <source>
        <dbReference type="ARBA" id="ARBA00022490"/>
    </source>
</evidence>
<comment type="subcellular location">
    <subcellularLocation>
        <location evidence="1">Cytoplasm</location>
        <location evidence="1">Cytoskeleton</location>
        <location evidence="1">Cilium axoneme</location>
    </subcellularLocation>
</comment>
<gene>
    <name evidence="10" type="ORF">Q5P01_024631</name>
</gene>
<accession>A0AA88LJS9</accession>
<evidence type="ECO:0000256" key="6">
    <source>
        <dbReference type="ARBA" id="ARBA00035661"/>
    </source>
</evidence>
<keyword evidence="3" id="KW-0206">Cytoskeleton</keyword>
<dbReference type="PANTHER" id="PTHR22146">
    <property type="entry name" value="CAT EYE SYNDROME CRITICAL REGION PROTEIN 6"/>
    <property type="match status" value="1"/>
</dbReference>
<reference evidence="10" key="1">
    <citation type="submission" date="2023-07" db="EMBL/GenBank/DDBJ databases">
        <title>Chromosome-level Genome Assembly of Striped Snakehead (Channa striata).</title>
        <authorList>
            <person name="Liu H."/>
        </authorList>
    </citation>
    <scope>NUCLEOTIDE SEQUENCE</scope>
    <source>
        <strain evidence="10">Gz</strain>
        <tissue evidence="10">Muscle</tissue>
    </source>
</reference>
<evidence type="ECO:0000256" key="4">
    <source>
        <dbReference type="ARBA" id="ARBA00023273"/>
    </source>
</evidence>
<protein>
    <recommendedName>
        <fullName evidence="7">Ciliary microtubule inner protein 2B</fullName>
    </recommendedName>
</protein>
<feature type="region of interest" description="Disordered" evidence="8">
    <location>
        <begin position="1"/>
        <end position="21"/>
    </location>
</feature>
<evidence type="ECO:0000256" key="7">
    <source>
        <dbReference type="ARBA" id="ARBA00041163"/>
    </source>
</evidence>
<dbReference type="AlphaFoldDB" id="A0AA88LJS9"/>
<evidence type="ECO:0000313" key="10">
    <source>
        <dbReference type="EMBL" id="KAK2819070.1"/>
    </source>
</evidence>
<dbReference type="EMBL" id="JAUPFM010000020">
    <property type="protein sequence ID" value="KAK2819070.1"/>
    <property type="molecule type" value="Genomic_DNA"/>
</dbReference>
<comment type="function">
    <text evidence="5">Microtubule inner protein (MIP) part of the dynein-decorated doublet microtubules (DMTs) in cilia axoneme, which is required for motile cilia beating.</text>
</comment>
<evidence type="ECO:0000259" key="9">
    <source>
        <dbReference type="Pfam" id="PF10629"/>
    </source>
</evidence>
<proteinExistence type="inferred from homology"/>
<feature type="compositionally biased region" description="Basic residues" evidence="8">
    <location>
        <begin position="1"/>
        <end position="12"/>
    </location>
</feature>
<name>A0AA88LJS9_CHASR</name>
<dbReference type="Pfam" id="PF10629">
    <property type="entry name" value="CMI2B-like"/>
    <property type="match status" value="2"/>
</dbReference>
<dbReference type="InterPro" id="IPR018902">
    <property type="entry name" value="CMI2A-C-like_dom"/>
</dbReference>
<evidence type="ECO:0000256" key="8">
    <source>
        <dbReference type="SAM" id="MobiDB-lite"/>
    </source>
</evidence>
<feature type="domain" description="Ciliary microtubule inner protein 2A-C-like" evidence="9">
    <location>
        <begin position="268"/>
        <end position="296"/>
    </location>
</feature>
<evidence type="ECO:0000256" key="3">
    <source>
        <dbReference type="ARBA" id="ARBA00023212"/>
    </source>
</evidence>
<keyword evidence="11" id="KW-1185">Reference proteome</keyword>
<keyword evidence="2" id="KW-0963">Cytoplasm</keyword>
<keyword evidence="4" id="KW-0966">Cell projection</keyword>
<feature type="compositionally biased region" description="Polar residues" evidence="8">
    <location>
        <begin position="236"/>
        <end position="256"/>
    </location>
</feature>
<comment type="caution">
    <text evidence="10">The sequence shown here is derived from an EMBL/GenBank/DDBJ whole genome shotgun (WGS) entry which is preliminary data.</text>
</comment>
<dbReference type="Proteomes" id="UP001187415">
    <property type="component" value="Unassembled WGS sequence"/>
</dbReference>
<dbReference type="GO" id="GO:0005930">
    <property type="term" value="C:axoneme"/>
    <property type="evidence" value="ECO:0007669"/>
    <property type="project" value="UniProtKB-SubCell"/>
</dbReference>
<organism evidence="10 11">
    <name type="scientific">Channa striata</name>
    <name type="common">Snakehead murrel</name>
    <name type="synonym">Ophicephalus striatus</name>
    <dbReference type="NCBI Taxonomy" id="64152"/>
    <lineage>
        <taxon>Eukaryota</taxon>
        <taxon>Metazoa</taxon>
        <taxon>Chordata</taxon>
        <taxon>Craniata</taxon>
        <taxon>Vertebrata</taxon>
        <taxon>Euteleostomi</taxon>
        <taxon>Actinopterygii</taxon>
        <taxon>Neopterygii</taxon>
        <taxon>Teleostei</taxon>
        <taxon>Neoteleostei</taxon>
        <taxon>Acanthomorphata</taxon>
        <taxon>Anabantaria</taxon>
        <taxon>Anabantiformes</taxon>
        <taxon>Channoidei</taxon>
        <taxon>Channidae</taxon>
        <taxon>Channa</taxon>
    </lineage>
</organism>
<dbReference type="PANTHER" id="PTHR22146:SF8">
    <property type="entry name" value="PROTEIN FAM166B"/>
    <property type="match status" value="1"/>
</dbReference>
<evidence type="ECO:0000256" key="1">
    <source>
        <dbReference type="ARBA" id="ARBA00004430"/>
    </source>
</evidence>